<proteinExistence type="predicted"/>
<gene>
    <name evidence="3" type="ORF">TK50_07060</name>
</gene>
<dbReference type="InterPro" id="IPR007685">
    <property type="entry name" value="RelA_SpoT"/>
</dbReference>
<dbReference type="SMART" id="SM00954">
    <property type="entry name" value="RelA_SpoT"/>
    <property type="match status" value="1"/>
</dbReference>
<organism evidence="3 4">
    <name type="scientific">Micromonospora haikouensis</name>
    <dbReference type="NCBI Taxonomy" id="686309"/>
    <lineage>
        <taxon>Bacteria</taxon>
        <taxon>Bacillati</taxon>
        <taxon>Actinomycetota</taxon>
        <taxon>Actinomycetes</taxon>
        <taxon>Micromonosporales</taxon>
        <taxon>Micromonosporaceae</taxon>
        <taxon>Micromonospora</taxon>
    </lineage>
</organism>
<protein>
    <recommendedName>
        <fullName evidence="2">RelA/SpoT domain-containing protein</fullName>
    </recommendedName>
</protein>
<feature type="compositionally biased region" description="Basic and acidic residues" evidence="1">
    <location>
        <begin position="968"/>
        <end position="989"/>
    </location>
</feature>
<evidence type="ECO:0000256" key="1">
    <source>
        <dbReference type="SAM" id="MobiDB-lite"/>
    </source>
</evidence>
<feature type="region of interest" description="Disordered" evidence="1">
    <location>
        <begin position="1192"/>
        <end position="1232"/>
    </location>
</feature>
<feature type="compositionally biased region" description="Low complexity" evidence="1">
    <location>
        <begin position="351"/>
        <end position="373"/>
    </location>
</feature>
<dbReference type="GO" id="GO:0015969">
    <property type="term" value="P:guanosine tetraphosphate metabolic process"/>
    <property type="evidence" value="ECO:0007669"/>
    <property type="project" value="InterPro"/>
</dbReference>
<dbReference type="RefSeq" id="WP_043962004.1">
    <property type="nucleotide sequence ID" value="NZ_JXSX01000001.1"/>
</dbReference>
<feature type="region of interest" description="Disordered" evidence="1">
    <location>
        <begin position="351"/>
        <end position="465"/>
    </location>
</feature>
<feature type="region of interest" description="Disordered" evidence="1">
    <location>
        <begin position="501"/>
        <end position="596"/>
    </location>
</feature>
<feature type="region of interest" description="Disordered" evidence="1">
    <location>
        <begin position="946"/>
        <end position="1044"/>
    </location>
</feature>
<dbReference type="InterPro" id="IPR057746">
    <property type="entry name" value="CpnT-like_N"/>
</dbReference>
<feature type="compositionally biased region" description="Low complexity" evidence="1">
    <location>
        <begin position="501"/>
        <end position="512"/>
    </location>
</feature>
<dbReference type="Gene3D" id="3.30.460.10">
    <property type="entry name" value="Beta Polymerase, domain 2"/>
    <property type="match status" value="1"/>
</dbReference>
<feature type="compositionally biased region" description="Basic and acidic residues" evidence="1">
    <location>
        <begin position="583"/>
        <end position="596"/>
    </location>
</feature>
<dbReference type="PATRIC" id="fig|47853.6.peg.1500"/>
<dbReference type="SUPFAM" id="SSF81301">
    <property type="entry name" value="Nucleotidyltransferase"/>
    <property type="match status" value="1"/>
</dbReference>
<sequence length="1430" mass="152010">MTLLPSPIPHPLDYAPWELPGWVYEALDWVIGVEWPEGNEKAVWDLADQWYAVADALAGPRADAVAAADEVRSGYGGIGAVAEAFDAAWKRVAEGDEAPLPVLLAVSGDLGRLVEECGCDIEGAKLEVWIELGILVVELLSLAVAAVLTAGAASPAAGAAIAASRFVVQQIFKKLLAQLARKTLKQGLKEAGERAAKRVAEGGMRGLARKAARGGLEEAAEESGITLATQAYQNSTGRRHGLDLTDAGMSALGGLAGGAAAPLAGLGRHATGRAARVGEHFGREMTGEMIADQAANLATGQGLVSLEDAARAAASGATGSTTAQTDAALQHRLDGRMAALAGASFATPDLGALAPAPTDATPAPAPTDGALGADPERPPVPLPRDGGGPGPVAPATVEAAGDALRTHHPSSLPESSLVAAHASGPVDGGHLGHVSTASAQVPTEPVAQSPATPGATDGPGISRATVSPTLSAVAPVEPPQLDTRGAGALPAPVAAATVADGIAPHTGGAPGTPTTPHPPASTSGTVAPPPVTPPTVGTGPAGPARPAAPGHDGPLPPPPRFPLLRSLDPRSRSADHPVPPPRRSPEWQARQRAEREAYDRHRYQARFHQQRALHEDNRRYDDSQELRSRYEFFQRRASEYAAYALSLKQRGQDYLATSWHRMAVADERAAHESRELADAVLAGTVTPQFVEVSDPLDFYSINTDDPTLVVGEVDTDGPSALTGDDHPPPIDRSRRYGQWGGLRPPLALHQSDLERAMPRDAGGRVLRTADPRRGGWFRLANDGGPAADPTRGINCLDCTLSLYETWMHGRPRVSAPRTFDAYAAGDISRPLGGELGGPGRVEDATGGRFQKLVDPDDGTPAGDRWSVVNRGFGSIERQLRAGGHGSYAFLITTYEGGGSHAWVALNQNGGVLYLDPQSGIVSDMPIYMHSGLPAPHNVTGIDALVRGPDGRPMPFAGVGPGQFSQRAEVTEQRQRPQPEDRSREWRPSPDDPTDDELYVNRLHLLEGPGSPDPLPAQGDGIGSPGGTPSRGPIESNLAGDQVRRTREEARTILRSRGISPRRVVAANSDLDQIFITGVTPVELATEMDGPTLRRLVPQLTEVAAQDLSALFEDRRVRRMLDQTWQSPPASEPCLAETLVKQLVADPKLVRLILATPELARSLIARPITLHHLASHPQAVEVLQSVVDEVEEMGAPPQSGGVSKPDPTPLTDEQRRVSESLAPEAGGAVQPGFDYVRRTDTTYQSEYLDSLYREAVVAQQELIVLAQQLAHEGDRSVGVAGWRVEPKSRQRAEDKIKKYKGEASRLTDLAAAKVEFDSLGDLYRALGRLREHPAVRIVEFNDRFRNPQGSGYRDVQLLLRLSNDHVAEFRLHLAALDEVAVWEHSLFEVKRDIEALALEEGRVLTTRESAIAGGIIRRQQELFWNALASTL</sequence>
<accession>A0A0D0VWX9</accession>
<dbReference type="InterPro" id="IPR043519">
    <property type="entry name" value="NT_sf"/>
</dbReference>
<dbReference type="Proteomes" id="UP000032254">
    <property type="component" value="Unassembled WGS sequence"/>
</dbReference>
<feature type="domain" description="RelA/SpoT" evidence="2">
    <location>
        <begin position="1287"/>
        <end position="1393"/>
    </location>
</feature>
<feature type="compositionally biased region" description="Low complexity" evidence="1">
    <location>
        <begin position="534"/>
        <end position="553"/>
    </location>
</feature>
<keyword evidence="4" id="KW-1185">Reference proteome</keyword>
<dbReference type="InterPro" id="IPR028908">
    <property type="entry name" value="Tox-PL_dom"/>
</dbReference>
<evidence type="ECO:0000259" key="2">
    <source>
        <dbReference type="SMART" id="SM00954"/>
    </source>
</evidence>
<comment type="caution">
    <text evidence="3">The sequence shown here is derived from an EMBL/GenBank/DDBJ whole genome shotgun (WGS) entry which is preliminary data.</text>
</comment>
<evidence type="ECO:0000313" key="3">
    <source>
        <dbReference type="EMBL" id="KIR65233.1"/>
    </source>
</evidence>
<dbReference type="OrthoDB" id="4554584at2"/>
<dbReference type="Pfam" id="PF15644">
    <property type="entry name" value="Gln_amidase"/>
    <property type="match status" value="1"/>
</dbReference>
<name>A0A0D0VWX9_9ACTN</name>
<dbReference type="Pfam" id="PF25547">
    <property type="entry name" value="WXG100_2"/>
    <property type="match status" value="1"/>
</dbReference>
<dbReference type="EMBL" id="JXSX01000001">
    <property type="protein sequence ID" value="KIR65233.1"/>
    <property type="molecule type" value="Genomic_DNA"/>
</dbReference>
<reference evidence="3 4" key="1">
    <citation type="submission" date="2015-01" db="EMBL/GenBank/DDBJ databases">
        <title>Sequencing and annotation of Micromonospora carbonacea strain JXNU-1 genome.</title>
        <authorList>
            <person name="Long Z."/>
            <person name="Huang Y."/>
            <person name="Jiang Y."/>
        </authorList>
    </citation>
    <scope>NUCLEOTIDE SEQUENCE [LARGE SCALE GENOMIC DNA]</scope>
    <source>
        <strain evidence="3 4">JXNU-1</strain>
    </source>
</reference>
<dbReference type="GeneID" id="301303906"/>
<evidence type="ECO:0000313" key="4">
    <source>
        <dbReference type="Proteomes" id="UP000032254"/>
    </source>
</evidence>